<keyword evidence="1" id="KW-0812">Transmembrane</keyword>
<organism evidence="2 3">
    <name type="scientific">Pseudomonas xionganensis</name>
    <dbReference type="NCBI Taxonomy" id="2654845"/>
    <lineage>
        <taxon>Bacteria</taxon>
        <taxon>Pseudomonadati</taxon>
        <taxon>Pseudomonadota</taxon>
        <taxon>Gammaproteobacteria</taxon>
        <taxon>Pseudomonadales</taxon>
        <taxon>Pseudomonadaceae</taxon>
        <taxon>Pseudomonas</taxon>
    </lineage>
</organism>
<feature type="transmembrane region" description="Helical" evidence="1">
    <location>
        <begin position="63"/>
        <end position="82"/>
    </location>
</feature>
<name>A0A6I4L1R1_9PSED</name>
<feature type="transmembrane region" description="Helical" evidence="1">
    <location>
        <begin position="21"/>
        <end position="43"/>
    </location>
</feature>
<dbReference type="AlphaFoldDB" id="A0A6I4L1R1"/>
<feature type="transmembrane region" description="Helical" evidence="1">
    <location>
        <begin position="94"/>
        <end position="114"/>
    </location>
</feature>
<feature type="transmembrane region" description="Helical" evidence="1">
    <location>
        <begin position="120"/>
        <end position="137"/>
    </location>
</feature>
<dbReference type="Proteomes" id="UP000429555">
    <property type="component" value="Unassembled WGS sequence"/>
</dbReference>
<sequence length="150" mass="16445">MRSSRSVISKPSALDAGSISWLLAQTFWVGGMAVLQFLLLPAVGKLGLAPLLMEEIMARLNPLMVGLAAVCAGLQVVVLVRAQQWAALWRDMRGQLLLTVLLMAASYLLVTQWAGDAQRWLRFSYLVMLFCGLLLILQPLPRAVTAKPQV</sequence>
<accession>A0A6I4L1R1</accession>
<dbReference type="EMBL" id="WKJZ01000003">
    <property type="protein sequence ID" value="MVW76676.1"/>
    <property type="molecule type" value="Genomic_DNA"/>
</dbReference>
<comment type="caution">
    <text evidence="2">The sequence shown here is derived from an EMBL/GenBank/DDBJ whole genome shotgun (WGS) entry which is preliminary data.</text>
</comment>
<evidence type="ECO:0000313" key="2">
    <source>
        <dbReference type="EMBL" id="MVW76676.1"/>
    </source>
</evidence>
<evidence type="ECO:0000313" key="3">
    <source>
        <dbReference type="Proteomes" id="UP000429555"/>
    </source>
</evidence>
<keyword evidence="1" id="KW-1133">Transmembrane helix</keyword>
<reference evidence="2 3" key="1">
    <citation type="submission" date="2019-11" db="EMBL/GenBank/DDBJ databases">
        <title>Pseudomonas flavidum sp. nov., isolated from Baiyang Lake.</title>
        <authorList>
            <person name="Zhao Y."/>
        </authorList>
    </citation>
    <scope>NUCLEOTIDE SEQUENCE [LARGE SCALE GENOMIC DNA]</scope>
    <source>
        <strain evidence="3">R-22-3 w-18</strain>
    </source>
</reference>
<proteinExistence type="predicted"/>
<dbReference type="RefSeq" id="WP_160347127.1">
    <property type="nucleotide sequence ID" value="NZ_WKJZ01000003.1"/>
</dbReference>
<gene>
    <name evidence="2" type="ORF">GJV18_15250</name>
</gene>
<protein>
    <submittedName>
        <fullName evidence="2">DUF4149 domain-containing protein</fullName>
    </submittedName>
</protein>
<keyword evidence="3" id="KW-1185">Reference proteome</keyword>
<evidence type="ECO:0000256" key="1">
    <source>
        <dbReference type="SAM" id="Phobius"/>
    </source>
</evidence>
<keyword evidence="1" id="KW-0472">Membrane</keyword>